<dbReference type="EMBL" id="JADQTO010000037">
    <property type="protein sequence ID" value="MBG0568356.1"/>
    <property type="molecule type" value="Genomic_DNA"/>
</dbReference>
<evidence type="ECO:0000313" key="2">
    <source>
        <dbReference type="EMBL" id="MBG0568356.1"/>
    </source>
</evidence>
<sequence length="163" mass="17447">MHEDDLIRAVTAAVAFGVMLAGHYIGDHWVQTSDQANGKSLDVAGCVRRAALWHCAKHVASWTATTTIFLLAACWWLRLPLQPGWLVAGILLNALTHYIADLRVPLIRLGRLLGRAGYIENVGVVRPAGAASTGPGTALFELDQAWHIGWLAVSALLIAGPPA</sequence>
<keyword evidence="3" id="KW-1185">Reference proteome</keyword>
<feature type="transmembrane region" description="Helical" evidence="1">
    <location>
        <begin position="6"/>
        <end position="25"/>
    </location>
</feature>
<dbReference type="AlphaFoldDB" id="A0A931CJQ4"/>
<reference evidence="2" key="1">
    <citation type="submission" date="2020-11" db="EMBL/GenBank/DDBJ databases">
        <title>Isolation and identification of active actinomycetes.</title>
        <authorList>
            <person name="Sun X."/>
        </authorList>
    </citation>
    <scope>NUCLEOTIDE SEQUENCE</scope>
    <source>
        <strain evidence="2">NEAU-A11</strain>
    </source>
</reference>
<dbReference type="RefSeq" id="WP_196420131.1">
    <property type="nucleotide sequence ID" value="NZ_JADQTO010000037.1"/>
</dbReference>
<gene>
    <name evidence="2" type="ORF">I4J89_43720</name>
</gene>
<comment type="caution">
    <text evidence="2">The sequence shown here is derived from an EMBL/GenBank/DDBJ whole genome shotgun (WGS) entry which is preliminary data.</text>
</comment>
<feature type="transmembrane region" description="Helical" evidence="1">
    <location>
        <begin position="84"/>
        <end position="102"/>
    </location>
</feature>
<protein>
    <submittedName>
        <fullName evidence="2">DUF3307 domain-containing protein</fullName>
    </submittedName>
</protein>
<proteinExistence type="predicted"/>
<keyword evidence="1" id="KW-0812">Transmembrane</keyword>
<keyword evidence="1" id="KW-1133">Transmembrane helix</keyword>
<name>A0A931CJQ4_9ACTN</name>
<evidence type="ECO:0000256" key="1">
    <source>
        <dbReference type="SAM" id="Phobius"/>
    </source>
</evidence>
<evidence type="ECO:0000313" key="3">
    <source>
        <dbReference type="Proteomes" id="UP000598146"/>
    </source>
</evidence>
<dbReference type="Proteomes" id="UP000598146">
    <property type="component" value="Unassembled WGS sequence"/>
</dbReference>
<organism evidence="2 3">
    <name type="scientific">Actinoplanes aureus</name>
    <dbReference type="NCBI Taxonomy" id="2792083"/>
    <lineage>
        <taxon>Bacteria</taxon>
        <taxon>Bacillati</taxon>
        <taxon>Actinomycetota</taxon>
        <taxon>Actinomycetes</taxon>
        <taxon>Micromonosporales</taxon>
        <taxon>Micromonosporaceae</taxon>
        <taxon>Actinoplanes</taxon>
    </lineage>
</organism>
<accession>A0A931CJQ4</accession>
<feature type="transmembrane region" description="Helical" evidence="1">
    <location>
        <begin position="59"/>
        <end position="78"/>
    </location>
</feature>
<keyword evidence="1" id="KW-0472">Membrane</keyword>